<evidence type="ECO:0000256" key="1">
    <source>
        <dbReference type="SAM" id="Phobius"/>
    </source>
</evidence>
<dbReference type="EnsemblMetazoa" id="G20106.1">
    <property type="protein sequence ID" value="G20106.1:cds"/>
    <property type="gene ID" value="G20106"/>
</dbReference>
<reference evidence="2" key="1">
    <citation type="submission" date="2022-08" db="UniProtKB">
        <authorList>
            <consortium name="EnsemblMetazoa"/>
        </authorList>
    </citation>
    <scope>IDENTIFICATION</scope>
    <source>
        <strain evidence="2">05x7-T-G4-1.051#20</strain>
    </source>
</reference>
<accession>A0A8W8JMN9</accession>
<dbReference type="AlphaFoldDB" id="A0A8W8JMN9"/>
<keyword evidence="3" id="KW-1185">Reference proteome</keyword>
<proteinExistence type="predicted"/>
<protein>
    <submittedName>
        <fullName evidence="2">Uncharacterized protein</fullName>
    </submittedName>
</protein>
<organism evidence="2 3">
    <name type="scientific">Magallana gigas</name>
    <name type="common">Pacific oyster</name>
    <name type="synonym">Crassostrea gigas</name>
    <dbReference type="NCBI Taxonomy" id="29159"/>
    <lineage>
        <taxon>Eukaryota</taxon>
        <taxon>Metazoa</taxon>
        <taxon>Spiralia</taxon>
        <taxon>Lophotrochozoa</taxon>
        <taxon>Mollusca</taxon>
        <taxon>Bivalvia</taxon>
        <taxon>Autobranchia</taxon>
        <taxon>Pteriomorphia</taxon>
        <taxon>Ostreida</taxon>
        <taxon>Ostreoidea</taxon>
        <taxon>Ostreidae</taxon>
        <taxon>Magallana</taxon>
    </lineage>
</organism>
<name>A0A8W8JMN9_MAGGI</name>
<dbReference type="Proteomes" id="UP000005408">
    <property type="component" value="Unassembled WGS sequence"/>
</dbReference>
<evidence type="ECO:0000313" key="3">
    <source>
        <dbReference type="Proteomes" id="UP000005408"/>
    </source>
</evidence>
<keyword evidence="1" id="KW-0472">Membrane</keyword>
<evidence type="ECO:0000313" key="2">
    <source>
        <dbReference type="EnsemblMetazoa" id="G20106.1:cds"/>
    </source>
</evidence>
<keyword evidence="1" id="KW-1133">Transmembrane helix</keyword>
<keyword evidence="1" id="KW-0812">Transmembrane</keyword>
<sequence length="373" mass="41812">MVLTSQCPQNRTEVDEASKRIGCGIDVYGNNQYMCLPNEKKSSLVEFCFDGLMGIEEKGNCLENSNGKIRRYNCTSFSSGCPNTSFYKHNVYEYPACQLINTQSNCYVMEPSCPPQEPNGGQNDDTKNDVDNLSIIMVFLTISFVFVTVLILLMIKLKRNRTLNKEEKPQTMKTVTQMERIDKLDKKLLTCKEDKSADNENDGFAYACTNYTSLDIDEGDRRLHSHTPSAGWCPVGVDPSDVGYGCECACNSLSMEHTTSSQRNHLGSIRSLLLLNKLNEHKDFGVVSATHLIEFVVPDLLCICCAVSNVVIMIPWHKSGSIWHLSHNDDDMPILIFIITQVKTITKRCAGSRSHGIDVFLGCHFGVVVDWFL</sequence>
<feature type="transmembrane region" description="Helical" evidence="1">
    <location>
        <begin position="133"/>
        <end position="155"/>
    </location>
</feature>